<reference evidence="1 2" key="1">
    <citation type="submission" date="2019-10" db="EMBL/GenBank/DDBJ databases">
        <title>Evaluation of single-gene subtyping targets for Pseudomonas.</title>
        <authorList>
            <person name="Reichler S.J."/>
            <person name="Orsi R.H."/>
            <person name="Wiedmann M."/>
            <person name="Martin N.H."/>
            <person name="Murphy S.I."/>
        </authorList>
    </citation>
    <scope>NUCLEOTIDE SEQUENCE [LARGE SCALE GENOMIC DNA]</scope>
    <source>
        <strain evidence="1 2">FSL R10-3257</strain>
    </source>
</reference>
<protein>
    <submittedName>
        <fullName evidence="1">Uncharacterized protein</fullName>
    </submittedName>
</protein>
<evidence type="ECO:0000313" key="2">
    <source>
        <dbReference type="Proteomes" id="UP000441404"/>
    </source>
</evidence>
<dbReference type="Proteomes" id="UP000441404">
    <property type="component" value="Unassembled WGS sequence"/>
</dbReference>
<comment type="caution">
    <text evidence="1">The sequence shown here is derived from an EMBL/GenBank/DDBJ whole genome shotgun (WGS) entry which is preliminary data.</text>
</comment>
<proteinExistence type="predicted"/>
<dbReference type="EMBL" id="WIWJ01000009">
    <property type="protein sequence ID" value="MQT46485.1"/>
    <property type="molecule type" value="Genomic_DNA"/>
</dbReference>
<dbReference type="AlphaFoldDB" id="A0A7X2BHN3"/>
<sequence length="67" mass="7724">MKTPTPHYRCPLGRLQPQSPDLDAIKQSGWQEQRILVVHADDSRLDFLEQEIVQRIGQRLYGGSRHG</sequence>
<name>A0A7X2BHN3_9PSED</name>
<gene>
    <name evidence="1" type="ORF">GHO40_07055</name>
</gene>
<dbReference type="RefSeq" id="WP_153429445.1">
    <property type="nucleotide sequence ID" value="NZ_WIWJ01000009.1"/>
</dbReference>
<organism evidence="1 2">
    <name type="scientific">Pseudomonas helleri</name>
    <dbReference type="NCBI Taxonomy" id="1608996"/>
    <lineage>
        <taxon>Bacteria</taxon>
        <taxon>Pseudomonadati</taxon>
        <taxon>Pseudomonadota</taxon>
        <taxon>Gammaproteobacteria</taxon>
        <taxon>Pseudomonadales</taxon>
        <taxon>Pseudomonadaceae</taxon>
        <taxon>Pseudomonas</taxon>
    </lineage>
</organism>
<accession>A0A7X2BHN3</accession>
<evidence type="ECO:0000313" key="1">
    <source>
        <dbReference type="EMBL" id="MQT46485.1"/>
    </source>
</evidence>